<evidence type="ECO:0000259" key="1">
    <source>
        <dbReference type="SMART" id="SM00148"/>
    </source>
</evidence>
<dbReference type="InterPro" id="IPR051057">
    <property type="entry name" value="PI-PLC_domain"/>
</dbReference>
<dbReference type="GO" id="GO:0008081">
    <property type="term" value="F:phosphoric diester hydrolase activity"/>
    <property type="evidence" value="ECO:0007669"/>
    <property type="project" value="InterPro"/>
</dbReference>
<dbReference type="PANTHER" id="PTHR13593">
    <property type="match status" value="1"/>
</dbReference>
<dbReference type="STRING" id="1262450.S3C7V2"/>
<keyword evidence="3" id="KW-1185">Reference proteome</keyword>
<protein>
    <submittedName>
        <fullName evidence="2">Phosphatidylinositol-specific phospholipase c</fullName>
    </submittedName>
</protein>
<dbReference type="EMBL" id="KE148148">
    <property type="protein sequence ID" value="EPE08907.1"/>
    <property type="molecule type" value="Genomic_DNA"/>
</dbReference>
<dbReference type="PROSITE" id="PS50007">
    <property type="entry name" value="PIPLC_X_DOMAIN"/>
    <property type="match status" value="1"/>
</dbReference>
<dbReference type="OrthoDB" id="1046782at2759"/>
<dbReference type="HOGENOM" id="CLU_024117_2_0_1"/>
<evidence type="ECO:0000313" key="3">
    <source>
        <dbReference type="Proteomes" id="UP000016923"/>
    </source>
</evidence>
<dbReference type="OMA" id="TCHVAPP"/>
<evidence type="ECO:0000313" key="2">
    <source>
        <dbReference type="EMBL" id="EPE08907.1"/>
    </source>
</evidence>
<feature type="domain" description="Phosphatidylinositol-specific phospholipase C X" evidence="1">
    <location>
        <begin position="175"/>
        <end position="347"/>
    </location>
</feature>
<dbReference type="eggNOG" id="ENOG502QUGH">
    <property type="taxonomic scope" value="Eukaryota"/>
</dbReference>
<dbReference type="CDD" id="cd08586">
    <property type="entry name" value="PI-PLCc_BcPLC_like"/>
    <property type="match status" value="1"/>
</dbReference>
<dbReference type="InterPro" id="IPR017946">
    <property type="entry name" value="PLC-like_Pdiesterase_TIM-brl"/>
</dbReference>
<reference evidence="2 3" key="1">
    <citation type="journal article" date="2013" name="BMC Genomics">
        <title>The genome and transcriptome of the pine saprophyte Ophiostoma piceae, and a comparison with the bark beetle-associated pine pathogen Grosmannia clavigera.</title>
        <authorList>
            <person name="Haridas S."/>
            <person name="Wang Y."/>
            <person name="Lim L."/>
            <person name="Massoumi Alamouti S."/>
            <person name="Jackman S."/>
            <person name="Docking R."/>
            <person name="Robertson G."/>
            <person name="Birol I."/>
            <person name="Bohlmann J."/>
            <person name="Breuil C."/>
        </authorList>
    </citation>
    <scope>NUCLEOTIDE SEQUENCE [LARGE SCALE GENOMIC DNA]</scope>
    <source>
        <strain evidence="2 3">UAMH 11346</strain>
    </source>
</reference>
<dbReference type="InterPro" id="IPR000909">
    <property type="entry name" value="PLipase_C_PInositol-sp_X_dom"/>
</dbReference>
<dbReference type="SMART" id="SM00148">
    <property type="entry name" value="PLCXc"/>
    <property type="match status" value="1"/>
</dbReference>
<sequence length="520" mass="55869">MSITVRNISVTPLELLKVEHFEGEAAPIADQGIAALLVDLLRLPYNLITGNKDANGTGLVAKSGSQPSATDAVEGVRIGPFETHRTEIKTPDAGHEVLRLTFKAEFDGGAAHRIFTADIPAASARSIELKPVEGGSDGPESDAAKNAAFTVVYTPGSSHLAILSSASLAKWMSTIDGSWPVSSLSLPGTHNSPAYHYALPSVRCQAVDVRTQLDNGVRFLDVRVSVSPPAQPHTDPRIGLVHSVFPVGLFGLHYFQELYVAVCGFLDANPSETVLISIKKEGTGKGNDADLANQLINHYTGKADDGAQRPQGALPPYDGKAESWRWYTEPKIPTLNEARGRIVLVRRFGLPDEENFKSLNGGRGWGVDGSSWPDNCEDGTCGTGLLRLQDYYDVAQTTAIATKINYVHGLLAKSACENYCKVNGDVNANASGPTPPMYINFLTGSNFFNARCWPENVAARVNPSVVEYLCVRHGEAGEGQQAAVGAGSTGVVVTDWVGYRGDWDLIRCVVAWNARLQLRQ</sequence>
<dbReference type="Proteomes" id="UP000016923">
    <property type="component" value="Unassembled WGS sequence"/>
</dbReference>
<dbReference type="SUPFAM" id="SSF51695">
    <property type="entry name" value="PLC-like phosphodiesterases"/>
    <property type="match status" value="1"/>
</dbReference>
<dbReference type="GO" id="GO:0006629">
    <property type="term" value="P:lipid metabolic process"/>
    <property type="evidence" value="ECO:0007669"/>
    <property type="project" value="InterPro"/>
</dbReference>
<accession>S3C7V2</accession>
<proteinExistence type="predicted"/>
<dbReference type="AlphaFoldDB" id="S3C7V2"/>
<dbReference type="VEuPathDB" id="FungiDB:F503_04494"/>
<organism evidence="2 3">
    <name type="scientific">Ophiostoma piceae (strain UAMH 11346)</name>
    <name type="common">Sap stain fungus</name>
    <dbReference type="NCBI Taxonomy" id="1262450"/>
    <lineage>
        <taxon>Eukaryota</taxon>
        <taxon>Fungi</taxon>
        <taxon>Dikarya</taxon>
        <taxon>Ascomycota</taxon>
        <taxon>Pezizomycotina</taxon>
        <taxon>Sordariomycetes</taxon>
        <taxon>Sordariomycetidae</taxon>
        <taxon>Ophiostomatales</taxon>
        <taxon>Ophiostomataceae</taxon>
        <taxon>Ophiostoma</taxon>
    </lineage>
</organism>
<name>S3C7V2_OPHP1</name>
<dbReference type="PANTHER" id="PTHR13593:SF113">
    <property type="entry name" value="SI:DKEY-266F7.9"/>
    <property type="match status" value="1"/>
</dbReference>
<dbReference type="Gene3D" id="3.20.20.190">
    <property type="entry name" value="Phosphatidylinositol (PI) phosphodiesterase"/>
    <property type="match status" value="1"/>
</dbReference>
<gene>
    <name evidence="2" type="ORF">F503_04494</name>
</gene>